<organism evidence="2 3">
    <name type="scientific">Haloferula chungangensis</name>
    <dbReference type="NCBI Taxonomy" id="1048331"/>
    <lineage>
        <taxon>Bacteria</taxon>
        <taxon>Pseudomonadati</taxon>
        <taxon>Verrucomicrobiota</taxon>
        <taxon>Verrucomicrobiia</taxon>
        <taxon>Verrucomicrobiales</taxon>
        <taxon>Verrucomicrobiaceae</taxon>
        <taxon>Haloferula</taxon>
    </lineage>
</organism>
<reference evidence="3" key="1">
    <citation type="journal article" date="2019" name="Int. J. Syst. Evol. Microbiol.">
        <title>The Global Catalogue of Microorganisms (GCM) 10K type strain sequencing project: providing services to taxonomists for standard genome sequencing and annotation.</title>
        <authorList>
            <consortium name="The Broad Institute Genomics Platform"/>
            <consortium name="The Broad Institute Genome Sequencing Center for Infectious Disease"/>
            <person name="Wu L."/>
            <person name="Ma J."/>
        </authorList>
    </citation>
    <scope>NUCLEOTIDE SEQUENCE [LARGE SCALE GENOMIC DNA]</scope>
    <source>
        <strain evidence="3">CGMCC 4.1467</strain>
    </source>
</reference>
<dbReference type="SMART" id="SM00479">
    <property type="entry name" value="EXOIII"/>
    <property type="match status" value="1"/>
</dbReference>
<evidence type="ECO:0000313" key="3">
    <source>
        <dbReference type="Proteomes" id="UP001596472"/>
    </source>
</evidence>
<comment type="caution">
    <text evidence="2">The sequence shown here is derived from an EMBL/GenBank/DDBJ whole genome shotgun (WGS) entry which is preliminary data.</text>
</comment>
<dbReference type="CDD" id="cd06127">
    <property type="entry name" value="DEDDh"/>
    <property type="match status" value="1"/>
</dbReference>
<keyword evidence="2" id="KW-0378">Hydrolase</keyword>
<proteinExistence type="predicted"/>
<sequence length="204" mass="22637">MTPETPIHQARFAGIDFESAGAARGRTDVPVQIGLASWSIHEGHAQAYVSYLRSSSPITWSARKVHGIQDEDLIGAPSLLELWPVIKKRLGSAVVVAHGKGTEKRFLRAFPGHGFGPWVDTLLLARAAWPELPDHSLSALCISRNLEPRIRELAPKGSWHDALFDTIASLALLEDIITSFELADRPLAQLVFPDTREWHQQRSR</sequence>
<keyword evidence="3" id="KW-1185">Reference proteome</keyword>
<accession>A0ABW2L3Y4</accession>
<protein>
    <submittedName>
        <fullName evidence="2">Exonuclease domain-containing protein</fullName>
    </submittedName>
</protein>
<dbReference type="SUPFAM" id="SSF53098">
    <property type="entry name" value="Ribonuclease H-like"/>
    <property type="match status" value="1"/>
</dbReference>
<dbReference type="InterPro" id="IPR013520">
    <property type="entry name" value="Ribonucl_H"/>
</dbReference>
<feature type="domain" description="Exonuclease" evidence="1">
    <location>
        <begin position="11"/>
        <end position="182"/>
    </location>
</feature>
<dbReference type="Proteomes" id="UP001596472">
    <property type="component" value="Unassembled WGS sequence"/>
</dbReference>
<dbReference type="GO" id="GO:0004527">
    <property type="term" value="F:exonuclease activity"/>
    <property type="evidence" value="ECO:0007669"/>
    <property type="project" value="UniProtKB-KW"/>
</dbReference>
<dbReference type="RefSeq" id="WP_379711023.1">
    <property type="nucleotide sequence ID" value="NZ_JBHTBS010000003.1"/>
</dbReference>
<evidence type="ECO:0000313" key="2">
    <source>
        <dbReference type="EMBL" id="MFC7337064.1"/>
    </source>
</evidence>
<name>A0ABW2L3Y4_9BACT</name>
<dbReference type="Gene3D" id="3.30.420.10">
    <property type="entry name" value="Ribonuclease H-like superfamily/Ribonuclease H"/>
    <property type="match status" value="1"/>
</dbReference>
<gene>
    <name evidence="2" type="ORF">ACFQY0_07740</name>
</gene>
<dbReference type="InterPro" id="IPR036397">
    <property type="entry name" value="RNaseH_sf"/>
</dbReference>
<keyword evidence="2" id="KW-0540">Nuclease</keyword>
<dbReference type="Pfam" id="PF00929">
    <property type="entry name" value="RNase_T"/>
    <property type="match status" value="1"/>
</dbReference>
<evidence type="ECO:0000259" key="1">
    <source>
        <dbReference type="SMART" id="SM00479"/>
    </source>
</evidence>
<dbReference type="EMBL" id="JBHTBS010000003">
    <property type="protein sequence ID" value="MFC7337064.1"/>
    <property type="molecule type" value="Genomic_DNA"/>
</dbReference>
<dbReference type="InterPro" id="IPR012337">
    <property type="entry name" value="RNaseH-like_sf"/>
</dbReference>
<keyword evidence="2" id="KW-0269">Exonuclease</keyword>